<feature type="transmembrane region" description="Helical" evidence="7">
    <location>
        <begin position="29"/>
        <end position="52"/>
    </location>
</feature>
<dbReference type="PANTHER" id="PTHR43394">
    <property type="entry name" value="ATP-DEPENDENT PERMEASE MDL1, MITOCHONDRIAL"/>
    <property type="match status" value="1"/>
</dbReference>
<dbReference type="InterPro" id="IPR003593">
    <property type="entry name" value="AAA+_ATPase"/>
</dbReference>
<name>L0K1T7_9EURY</name>
<dbReference type="SUPFAM" id="SSF52540">
    <property type="entry name" value="P-loop containing nucleoside triphosphate hydrolases"/>
    <property type="match status" value="1"/>
</dbReference>
<evidence type="ECO:0000256" key="7">
    <source>
        <dbReference type="SAM" id="Phobius"/>
    </source>
</evidence>
<dbReference type="GO" id="GO:0015421">
    <property type="term" value="F:ABC-type oligopeptide transporter activity"/>
    <property type="evidence" value="ECO:0007669"/>
    <property type="project" value="TreeGrafter"/>
</dbReference>
<dbReference type="PANTHER" id="PTHR43394:SF1">
    <property type="entry name" value="ATP-BINDING CASSETTE SUB-FAMILY B MEMBER 10, MITOCHONDRIAL"/>
    <property type="match status" value="1"/>
</dbReference>
<dbReference type="InterPro" id="IPR003439">
    <property type="entry name" value="ABC_transporter-like_ATP-bd"/>
</dbReference>
<dbReference type="GeneID" id="14402234"/>
<keyword evidence="2 7" id="KW-0812">Transmembrane</keyword>
<dbReference type="HOGENOM" id="CLU_000604_84_3_2"/>
<evidence type="ECO:0000313" key="11">
    <source>
        <dbReference type="Proteomes" id="UP000010878"/>
    </source>
</evidence>
<protein>
    <submittedName>
        <fullName evidence="10">ABC-type multidrug transport system, ATPase and permease component</fullName>
    </submittedName>
</protein>
<dbReference type="OrthoDB" id="121502at2157"/>
<evidence type="ECO:0000259" key="9">
    <source>
        <dbReference type="PROSITE" id="PS50929"/>
    </source>
</evidence>
<dbReference type="SUPFAM" id="SSF90123">
    <property type="entry name" value="ABC transporter transmembrane region"/>
    <property type="match status" value="1"/>
</dbReference>
<proteinExistence type="predicted"/>
<feature type="domain" description="ABC transporter" evidence="8">
    <location>
        <begin position="365"/>
        <end position="600"/>
    </location>
</feature>
<dbReference type="InterPro" id="IPR017871">
    <property type="entry name" value="ABC_transporter-like_CS"/>
</dbReference>
<evidence type="ECO:0000256" key="1">
    <source>
        <dbReference type="ARBA" id="ARBA00004141"/>
    </source>
</evidence>
<dbReference type="KEGG" id="nou:Natoc_3548"/>
<dbReference type="InterPro" id="IPR011527">
    <property type="entry name" value="ABC1_TM_dom"/>
</dbReference>
<dbReference type="Pfam" id="PF00005">
    <property type="entry name" value="ABC_tran"/>
    <property type="match status" value="1"/>
</dbReference>
<feature type="transmembrane region" description="Helical" evidence="7">
    <location>
        <begin position="177"/>
        <end position="205"/>
    </location>
</feature>
<keyword evidence="3" id="KW-0547">Nucleotide-binding</keyword>
<evidence type="ECO:0000256" key="2">
    <source>
        <dbReference type="ARBA" id="ARBA00022692"/>
    </source>
</evidence>
<dbReference type="STRING" id="694430.Natoc_3548"/>
<dbReference type="GO" id="GO:0005524">
    <property type="term" value="F:ATP binding"/>
    <property type="evidence" value="ECO:0007669"/>
    <property type="project" value="UniProtKB-KW"/>
</dbReference>
<feature type="domain" description="ABC transmembrane type-1" evidence="9">
    <location>
        <begin position="71"/>
        <end position="330"/>
    </location>
</feature>
<gene>
    <name evidence="10" type="ORF">Natoc_3548</name>
</gene>
<dbReference type="InterPro" id="IPR039421">
    <property type="entry name" value="Type_1_exporter"/>
</dbReference>
<dbReference type="eggNOG" id="arCOG02841">
    <property type="taxonomic scope" value="Archaea"/>
</dbReference>
<dbReference type="GO" id="GO:0016020">
    <property type="term" value="C:membrane"/>
    <property type="evidence" value="ECO:0007669"/>
    <property type="project" value="UniProtKB-SubCell"/>
</dbReference>
<dbReference type="FunFam" id="3.40.50.300:FF:000218">
    <property type="entry name" value="Multidrug ABC transporter ATP-binding protein"/>
    <property type="match status" value="1"/>
</dbReference>
<dbReference type="PROSITE" id="PS00211">
    <property type="entry name" value="ABC_TRANSPORTER_1"/>
    <property type="match status" value="1"/>
</dbReference>
<accession>L0K1T7</accession>
<evidence type="ECO:0000256" key="5">
    <source>
        <dbReference type="ARBA" id="ARBA00022989"/>
    </source>
</evidence>
<dbReference type="InterPro" id="IPR036640">
    <property type="entry name" value="ABC1_TM_sf"/>
</dbReference>
<dbReference type="Proteomes" id="UP000010878">
    <property type="component" value="Chromosome"/>
</dbReference>
<dbReference type="GO" id="GO:0016887">
    <property type="term" value="F:ATP hydrolysis activity"/>
    <property type="evidence" value="ECO:0007669"/>
    <property type="project" value="InterPro"/>
</dbReference>
<dbReference type="EMBL" id="CP003929">
    <property type="protein sequence ID" value="AGB39272.1"/>
    <property type="molecule type" value="Genomic_DNA"/>
</dbReference>
<dbReference type="AlphaFoldDB" id="L0K1T7"/>
<dbReference type="SMART" id="SM00382">
    <property type="entry name" value="AAA"/>
    <property type="match status" value="1"/>
</dbReference>
<evidence type="ECO:0000313" key="10">
    <source>
        <dbReference type="EMBL" id="AGB39272.1"/>
    </source>
</evidence>
<comment type="subcellular location">
    <subcellularLocation>
        <location evidence="1">Membrane</location>
        <topology evidence="1">Multi-pass membrane protein</topology>
    </subcellularLocation>
</comment>
<feature type="transmembrane region" description="Helical" evidence="7">
    <location>
        <begin position="277"/>
        <end position="310"/>
    </location>
</feature>
<dbReference type="InterPro" id="IPR027417">
    <property type="entry name" value="P-loop_NTPase"/>
</dbReference>
<evidence type="ECO:0000259" key="8">
    <source>
        <dbReference type="PROSITE" id="PS50893"/>
    </source>
</evidence>
<evidence type="ECO:0000256" key="6">
    <source>
        <dbReference type="ARBA" id="ARBA00023136"/>
    </source>
</evidence>
<dbReference type="Gene3D" id="3.40.50.300">
    <property type="entry name" value="P-loop containing nucleotide triphosphate hydrolases"/>
    <property type="match status" value="1"/>
</dbReference>
<evidence type="ECO:0000256" key="3">
    <source>
        <dbReference type="ARBA" id="ARBA00022741"/>
    </source>
</evidence>
<dbReference type="PROSITE" id="PS50893">
    <property type="entry name" value="ABC_TRANSPORTER_2"/>
    <property type="match status" value="1"/>
</dbReference>
<keyword evidence="11" id="KW-1185">Reference proteome</keyword>
<keyword evidence="5 7" id="KW-1133">Transmembrane helix</keyword>
<dbReference type="Gene3D" id="1.20.1560.10">
    <property type="entry name" value="ABC transporter type 1, transmembrane domain"/>
    <property type="match status" value="1"/>
</dbReference>
<sequence>MSDANDIEVDLSFREKVRALYRVALFRPWFATGLVLLAVTTAVLEGIGLAFIDPIIQTSQSETSAEGTSSLLQLFLTVYDTLGIPFTLGYLVTGVAFVMTVRYTLSFLVGWFQAAIETQYVRYLQEEAFTNALDARVAYFDDEGSDDILNAIVTQAEYAGMVIRYAIDSIEQGLLSLMYLVIAFYIAPVLTLITVGFLGFVTFAYRNILDVGYSIGDKVADAKERIQSNAQAGTQGIKDVKLFGMVDELRSGFGTSVDQFERSRIQLLRNVSAITNFYQLMTAITVFVLIYFALTFSAMSVGELGVFLFAMFKLGPKLSELNTHIYRIEGELPHLVRTQEFIEELQQNREQVEGTRAVPESVERFAFDDVEFSYDSSKETVLRGISFEIGHGNFAAFVGPSGAGKSTIASLFARMYEPDRGKITANGIPIDEFNIREWRSRVSIVRQDPHLFNTTLRQNITIGDREATQEEIETVAEIAKVSEFLDTLPDGYDTILGDQGVKLSGGQRQRVAIARALLKDSDLLILDEATSDLDTSLEKEVHHGIEAMDRDYTMLVIAHRLSTVTNADQIYTMKDGEIVEVGSHTELIQRSGKYAQLYSLQST</sequence>
<feature type="transmembrane region" description="Helical" evidence="7">
    <location>
        <begin position="72"/>
        <end position="98"/>
    </location>
</feature>
<evidence type="ECO:0000256" key="4">
    <source>
        <dbReference type="ARBA" id="ARBA00022840"/>
    </source>
</evidence>
<dbReference type="PROSITE" id="PS50929">
    <property type="entry name" value="ABC_TM1F"/>
    <property type="match status" value="1"/>
</dbReference>
<keyword evidence="4" id="KW-0067">ATP-binding</keyword>
<reference evidence="10 11" key="1">
    <citation type="submission" date="2012-11" db="EMBL/GenBank/DDBJ databases">
        <title>FINISHED of Natronococcus occultus SP4, DSM 3396.</title>
        <authorList>
            <consortium name="DOE Joint Genome Institute"/>
            <person name="Eisen J."/>
            <person name="Huntemann M."/>
            <person name="Wei C.-L."/>
            <person name="Han J."/>
            <person name="Detter J.C."/>
            <person name="Han C."/>
            <person name="Tapia R."/>
            <person name="Chen A."/>
            <person name="Kyrpides N."/>
            <person name="Mavromatis K."/>
            <person name="Markowitz V."/>
            <person name="Szeto E."/>
            <person name="Ivanova N."/>
            <person name="Mikhailova N."/>
            <person name="Ovchinnikova G."/>
            <person name="Pagani I."/>
            <person name="Pati A."/>
            <person name="Goodwin L."/>
            <person name="Nordberg H.P."/>
            <person name="Cantor M.N."/>
            <person name="Hua S.X."/>
            <person name="Woyke T."/>
            <person name="Eisen J."/>
            <person name="Klenk H.-P."/>
            <person name="Klenk H.-P."/>
        </authorList>
    </citation>
    <scope>NUCLEOTIDE SEQUENCE [LARGE SCALE GENOMIC DNA]</scope>
    <source>
        <strain evidence="10 11">SP4</strain>
    </source>
</reference>
<organism evidence="10 11">
    <name type="scientific">Natronococcus occultus SP4</name>
    <dbReference type="NCBI Taxonomy" id="694430"/>
    <lineage>
        <taxon>Archaea</taxon>
        <taxon>Methanobacteriati</taxon>
        <taxon>Methanobacteriota</taxon>
        <taxon>Stenosarchaea group</taxon>
        <taxon>Halobacteria</taxon>
        <taxon>Halobacteriales</taxon>
        <taxon>Natrialbaceae</taxon>
        <taxon>Natronococcus</taxon>
    </lineage>
</organism>
<dbReference type="RefSeq" id="WP_015322706.1">
    <property type="nucleotide sequence ID" value="NC_019974.1"/>
</dbReference>
<dbReference type="Pfam" id="PF00664">
    <property type="entry name" value="ABC_membrane"/>
    <property type="match status" value="1"/>
</dbReference>
<keyword evidence="6 7" id="KW-0472">Membrane</keyword>